<proteinExistence type="predicted"/>
<accession>A0A9R1W7T2</accession>
<dbReference type="AlphaFoldDB" id="A0A9R1W7T2"/>
<name>A0A9R1W7T2_LACSA</name>
<keyword evidence="1" id="KW-0175">Coiled coil</keyword>
<dbReference type="Gene3D" id="1.20.1480.30">
    <property type="entry name" value="Designed four-helix bundle protein"/>
    <property type="match status" value="1"/>
</dbReference>
<evidence type="ECO:0000256" key="2">
    <source>
        <dbReference type="SAM" id="Phobius"/>
    </source>
</evidence>
<evidence type="ECO:0000313" key="4">
    <source>
        <dbReference type="Proteomes" id="UP000235145"/>
    </source>
</evidence>
<evidence type="ECO:0000256" key="1">
    <source>
        <dbReference type="SAM" id="Coils"/>
    </source>
</evidence>
<keyword evidence="2" id="KW-0472">Membrane</keyword>
<reference evidence="3 4" key="1">
    <citation type="journal article" date="2017" name="Nat. Commun.">
        <title>Genome assembly with in vitro proximity ligation data and whole-genome triplication in lettuce.</title>
        <authorList>
            <person name="Reyes-Chin-Wo S."/>
            <person name="Wang Z."/>
            <person name="Yang X."/>
            <person name="Kozik A."/>
            <person name="Arikit S."/>
            <person name="Song C."/>
            <person name="Xia L."/>
            <person name="Froenicke L."/>
            <person name="Lavelle D.O."/>
            <person name="Truco M.J."/>
            <person name="Xia R."/>
            <person name="Zhu S."/>
            <person name="Xu C."/>
            <person name="Xu H."/>
            <person name="Xu X."/>
            <person name="Cox K."/>
            <person name="Korf I."/>
            <person name="Meyers B.C."/>
            <person name="Michelmore R.W."/>
        </authorList>
    </citation>
    <scope>NUCLEOTIDE SEQUENCE [LARGE SCALE GENOMIC DNA]</scope>
    <source>
        <strain evidence="4">cv. Salinas</strain>
        <tissue evidence="3">Seedlings</tissue>
    </source>
</reference>
<keyword evidence="2" id="KW-0812">Transmembrane</keyword>
<organism evidence="3 4">
    <name type="scientific">Lactuca sativa</name>
    <name type="common">Garden lettuce</name>
    <dbReference type="NCBI Taxonomy" id="4236"/>
    <lineage>
        <taxon>Eukaryota</taxon>
        <taxon>Viridiplantae</taxon>
        <taxon>Streptophyta</taxon>
        <taxon>Embryophyta</taxon>
        <taxon>Tracheophyta</taxon>
        <taxon>Spermatophyta</taxon>
        <taxon>Magnoliopsida</taxon>
        <taxon>eudicotyledons</taxon>
        <taxon>Gunneridae</taxon>
        <taxon>Pentapetalae</taxon>
        <taxon>asterids</taxon>
        <taxon>campanulids</taxon>
        <taxon>Asterales</taxon>
        <taxon>Asteraceae</taxon>
        <taxon>Cichorioideae</taxon>
        <taxon>Cichorieae</taxon>
        <taxon>Lactucinae</taxon>
        <taxon>Lactuca</taxon>
    </lineage>
</organism>
<keyword evidence="2" id="KW-1133">Transmembrane helix</keyword>
<evidence type="ECO:0000313" key="3">
    <source>
        <dbReference type="EMBL" id="KAJ0217902.1"/>
    </source>
</evidence>
<sequence length="115" mass="13513">MKDIKVRITGMGNWWLDVEHAQMLVIDVVEGMKAGLIAFKTQVEKVKEDMEQMKKENVVEGMKVDFVALKIEVEKVKEDMEQMKKENYSDVIAMKEKLYKFTIGFLLLIIMYMMK</sequence>
<feature type="transmembrane region" description="Helical" evidence="2">
    <location>
        <begin position="98"/>
        <end position="114"/>
    </location>
</feature>
<comment type="caution">
    <text evidence="3">The sequence shown here is derived from an EMBL/GenBank/DDBJ whole genome shotgun (WGS) entry which is preliminary data.</text>
</comment>
<protein>
    <submittedName>
        <fullName evidence="3">Uncharacterized protein</fullName>
    </submittedName>
</protein>
<dbReference type="Proteomes" id="UP000235145">
    <property type="component" value="Unassembled WGS sequence"/>
</dbReference>
<gene>
    <name evidence="3" type="ORF">LSAT_V11C300131600</name>
</gene>
<feature type="coiled-coil region" evidence="1">
    <location>
        <begin position="36"/>
        <end position="86"/>
    </location>
</feature>
<dbReference type="EMBL" id="NBSK02000003">
    <property type="protein sequence ID" value="KAJ0217902.1"/>
    <property type="molecule type" value="Genomic_DNA"/>
</dbReference>
<keyword evidence="4" id="KW-1185">Reference proteome</keyword>